<evidence type="ECO:0000256" key="3">
    <source>
        <dbReference type="ARBA" id="ARBA00022630"/>
    </source>
</evidence>
<name>A0A066RKX9_9GAMM</name>
<evidence type="ECO:0000313" key="9">
    <source>
        <dbReference type="EMBL" id="KDM89746.1"/>
    </source>
</evidence>
<keyword evidence="10" id="KW-1185">Reference proteome</keyword>
<dbReference type="InterPro" id="IPR036188">
    <property type="entry name" value="FAD/NAD-bd_sf"/>
</dbReference>
<proteinExistence type="inferred from homology"/>
<dbReference type="SUPFAM" id="SSF51905">
    <property type="entry name" value="FAD/NAD(P)-binding domain"/>
    <property type="match status" value="1"/>
</dbReference>
<dbReference type="GO" id="GO:0055130">
    <property type="term" value="P:D-alanine catabolic process"/>
    <property type="evidence" value="ECO:0007669"/>
    <property type="project" value="TreeGrafter"/>
</dbReference>
<dbReference type="GO" id="GO:0005886">
    <property type="term" value="C:plasma membrane"/>
    <property type="evidence" value="ECO:0007669"/>
    <property type="project" value="TreeGrafter"/>
</dbReference>
<dbReference type="RefSeq" id="WP_036757163.1">
    <property type="nucleotide sequence ID" value="NZ_JAGSGC010000011.1"/>
</dbReference>
<feature type="binding site" evidence="7">
    <location>
        <begin position="3"/>
        <end position="17"/>
    </location>
    <ligand>
        <name>FAD</name>
        <dbReference type="ChEBI" id="CHEBI:57692"/>
    </ligand>
</feature>
<dbReference type="SUPFAM" id="SSF54373">
    <property type="entry name" value="FAD-linked reductases, C-terminal domain"/>
    <property type="match status" value="1"/>
</dbReference>
<dbReference type="EMBL" id="JMIB01000044">
    <property type="protein sequence ID" value="KDM89746.1"/>
    <property type="molecule type" value="Genomic_DNA"/>
</dbReference>
<evidence type="ECO:0000256" key="5">
    <source>
        <dbReference type="ARBA" id="ARBA00023002"/>
    </source>
</evidence>
<evidence type="ECO:0000256" key="1">
    <source>
        <dbReference type="ARBA" id="ARBA00001974"/>
    </source>
</evidence>
<dbReference type="Pfam" id="PF01266">
    <property type="entry name" value="DAO"/>
    <property type="match status" value="1"/>
</dbReference>
<dbReference type="PANTHER" id="PTHR13847:SF280">
    <property type="entry name" value="D-AMINO ACID DEHYDROGENASE"/>
    <property type="match status" value="1"/>
</dbReference>
<feature type="domain" description="FAD dependent oxidoreductase" evidence="8">
    <location>
        <begin position="3"/>
        <end position="397"/>
    </location>
</feature>
<evidence type="ECO:0000313" key="10">
    <source>
        <dbReference type="Proteomes" id="UP000027192"/>
    </source>
</evidence>
<keyword evidence="4 7" id="KW-0274">FAD</keyword>
<sequence>MEVIVLGSGVVGLTSAWYLAQNGHQVTVIDRQSRSAEETSFANAGQISYGYSSPWAAPGIPAKAMKWLVQKHAPLKIKPSLSADLYSWMGKMLANCNYVSYQRNKSRMLRVANYSRECLIELRKHHDLSYEGRQQGTLQLLRTQAQLDAVGKDIQVLQESGIQYELLDVEGCIRAEPALAKVREKVAGGLRLPNDETGDCYKFCQQLTALAEQAGVKFVFNTRIDALRHEHGRIVAVDTDKGEFKADRYVVAMGSYSTAMLATLGLQLPVYPVKGYSLTMPLKDSAGAPVSTVIDETYKVAMTRFDDRIRVAGTAELAGFNLHLTEQRKETIAMVVDDLFPEGGDLNQAEYWTGLRPMTPDGTPVIGKTPFENLFTNTGHGTLGWTMACGSGRLLADIVSGNDTDIDTDGLSIHRYLHNTR</sequence>
<comment type="function">
    <text evidence="7">Oxidative deamination of D-amino acids.</text>
</comment>
<reference evidence="9 10" key="1">
    <citation type="submission" date="2014-04" db="EMBL/GenBank/DDBJ databases">
        <title>Draft genome sequence of Photobacterium halotolerans S2753: a solonamide, ngercheumicin and holomycin producer.</title>
        <authorList>
            <person name="Machado H.R."/>
            <person name="Gram L."/>
        </authorList>
    </citation>
    <scope>NUCLEOTIDE SEQUENCE [LARGE SCALE GENOMIC DNA]</scope>
    <source>
        <strain evidence="9 10">S2753</strain>
    </source>
</reference>
<dbReference type="EC" id="1.4.99.-" evidence="7"/>
<dbReference type="Gene3D" id="3.50.50.60">
    <property type="entry name" value="FAD/NAD(P)-binding domain"/>
    <property type="match status" value="2"/>
</dbReference>
<dbReference type="NCBIfam" id="NF001933">
    <property type="entry name" value="PRK00711.1"/>
    <property type="match status" value="1"/>
</dbReference>
<organism evidence="9 10">
    <name type="scientific">Photobacterium galatheae</name>
    <dbReference type="NCBI Taxonomy" id="1654360"/>
    <lineage>
        <taxon>Bacteria</taxon>
        <taxon>Pseudomonadati</taxon>
        <taxon>Pseudomonadota</taxon>
        <taxon>Gammaproteobacteria</taxon>
        <taxon>Vibrionales</taxon>
        <taxon>Vibrionaceae</taxon>
        <taxon>Photobacterium</taxon>
    </lineage>
</organism>
<evidence type="ECO:0000259" key="8">
    <source>
        <dbReference type="Pfam" id="PF01266"/>
    </source>
</evidence>
<comment type="caution">
    <text evidence="9">The sequence shown here is derived from an EMBL/GenBank/DDBJ whole genome shotgun (WGS) entry which is preliminary data.</text>
</comment>
<dbReference type="STRING" id="1654360.EA58_20905"/>
<dbReference type="AlphaFoldDB" id="A0A066RKX9"/>
<comment type="similarity">
    <text evidence="2 7">Belongs to the DadA oxidoreductase family.</text>
</comment>
<evidence type="ECO:0000256" key="4">
    <source>
        <dbReference type="ARBA" id="ARBA00022827"/>
    </source>
</evidence>
<dbReference type="Gene3D" id="3.30.9.10">
    <property type="entry name" value="D-Amino Acid Oxidase, subunit A, domain 2"/>
    <property type="match status" value="1"/>
</dbReference>
<evidence type="ECO:0000256" key="2">
    <source>
        <dbReference type="ARBA" id="ARBA00009410"/>
    </source>
</evidence>
<evidence type="ECO:0000256" key="6">
    <source>
        <dbReference type="ARBA" id="ARBA00047884"/>
    </source>
</evidence>
<keyword evidence="3 7" id="KW-0285">Flavoprotein</keyword>
<dbReference type="GO" id="GO:0008718">
    <property type="term" value="F:D-amino-acid dehydrogenase activity"/>
    <property type="evidence" value="ECO:0007669"/>
    <property type="project" value="UniProtKB-UniRule"/>
</dbReference>
<comment type="cofactor">
    <cofactor evidence="1 7">
        <name>FAD</name>
        <dbReference type="ChEBI" id="CHEBI:57692"/>
    </cofactor>
</comment>
<keyword evidence="5 7" id="KW-0560">Oxidoreductase</keyword>
<gene>
    <name evidence="7" type="primary">dadA</name>
    <name evidence="9" type="ORF">EA58_20905</name>
</gene>
<dbReference type="OrthoDB" id="9815989at2"/>
<dbReference type="Proteomes" id="UP000027192">
    <property type="component" value="Unassembled WGS sequence"/>
</dbReference>
<dbReference type="PANTHER" id="PTHR13847">
    <property type="entry name" value="SARCOSINE DEHYDROGENASE-RELATED"/>
    <property type="match status" value="1"/>
</dbReference>
<evidence type="ECO:0000256" key="7">
    <source>
        <dbReference type="HAMAP-Rule" id="MF_01202"/>
    </source>
</evidence>
<dbReference type="GO" id="GO:0005737">
    <property type="term" value="C:cytoplasm"/>
    <property type="evidence" value="ECO:0007669"/>
    <property type="project" value="TreeGrafter"/>
</dbReference>
<protein>
    <recommendedName>
        <fullName evidence="7">D-amino acid dehydrogenase</fullName>
        <ecNumber evidence="7">1.4.99.-</ecNumber>
    </recommendedName>
</protein>
<dbReference type="InterPro" id="IPR023080">
    <property type="entry name" value="DadA"/>
</dbReference>
<dbReference type="FunFam" id="3.50.50.60:FF:000020">
    <property type="entry name" value="D-amino acid dehydrogenase"/>
    <property type="match status" value="1"/>
</dbReference>
<comment type="catalytic activity">
    <reaction evidence="6 7">
        <text>a D-alpha-amino acid + A + H2O = a 2-oxocarboxylate + AH2 + NH4(+)</text>
        <dbReference type="Rhea" id="RHEA:18125"/>
        <dbReference type="ChEBI" id="CHEBI:13193"/>
        <dbReference type="ChEBI" id="CHEBI:15377"/>
        <dbReference type="ChEBI" id="CHEBI:17499"/>
        <dbReference type="ChEBI" id="CHEBI:28938"/>
        <dbReference type="ChEBI" id="CHEBI:35179"/>
        <dbReference type="ChEBI" id="CHEBI:59871"/>
    </reaction>
</comment>
<dbReference type="HAMAP" id="MF_01202">
    <property type="entry name" value="DadA"/>
    <property type="match status" value="1"/>
</dbReference>
<accession>A0A066RKX9</accession>
<dbReference type="InterPro" id="IPR006076">
    <property type="entry name" value="FAD-dep_OxRdtase"/>
</dbReference>